<keyword evidence="4" id="KW-1185">Reference proteome</keyword>
<evidence type="ECO:0000256" key="1">
    <source>
        <dbReference type="SAM" id="Phobius"/>
    </source>
</evidence>
<dbReference type="Proteomes" id="UP000281498">
    <property type="component" value="Unassembled WGS sequence"/>
</dbReference>
<feature type="transmembrane region" description="Helical" evidence="1">
    <location>
        <begin position="195"/>
        <end position="212"/>
    </location>
</feature>
<evidence type="ECO:0000313" key="4">
    <source>
        <dbReference type="Proteomes" id="UP000281498"/>
    </source>
</evidence>
<dbReference type="InterPro" id="IPR006976">
    <property type="entry name" value="VanZ-like"/>
</dbReference>
<sequence length="260" mass="29584">MFNIFAVLVIVLTIFIASSMGSEQQDISPILEEISDRNSLTNTLSSLKNIVQGIIEHGVTFITGNPLLGFLVFSCLGLCVFLVFYRLAPKKEQGSKKTIKSFLLTMFLFFFLLFFLIAVRSETSSELIRAFVSFDKLRTLLLYIEFSYAGITISVHTLGVENFLQFVIRKCAHFFLFSLLGFFLYLIIYKYCRQRILSIVLTVLFVTGYAALDEFRQSLLPTRTPLKEDVMLDTAGGIFGVSMAILKSTISEWFSKRRKL</sequence>
<organism evidence="3 4">
    <name type="scientific">Salipaludibacillus neizhouensis</name>
    <dbReference type="NCBI Taxonomy" id="885475"/>
    <lineage>
        <taxon>Bacteria</taxon>
        <taxon>Bacillati</taxon>
        <taxon>Bacillota</taxon>
        <taxon>Bacilli</taxon>
        <taxon>Bacillales</taxon>
        <taxon>Bacillaceae</taxon>
    </lineage>
</organism>
<dbReference type="OrthoDB" id="291892at2"/>
<proteinExistence type="predicted"/>
<feature type="transmembrane region" description="Helical" evidence="1">
    <location>
        <begin position="171"/>
        <end position="189"/>
    </location>
</feature>
<dbReference type="RefSeq" id="WP_110938625.1">
    <property type="nucleotide sequence ID" value="NZ_KZ614147.1"/>
</dbReference>
<feature type="domain" description="VanZ-like" evidence="2">
    <location>
        <begin position="103"/>
        <end position="246"/>
    </location>
</feature>
<protein>
    <recommendedName>
        <fullName evidence="2">VanZ-like domain-containing protein</fullName>
    </recommendedName>
</protein>
<comment type="caution">
    <text evidence="3">The sequence shown here is derived from an EMBL/GenBank/DDBJ whole genome shotgun (WGS) entry which is preliminary data.</text>
</comment>
<dbReference type="Pfam" id="PF04892">
    <property type="entry name" value="VanZ"/>
    <property type="match status" value="1"/>
</dbReference>
<dbReference type="AlphaFoldDB" id="A0A3A9KKG0"/>
<keyword evidence="1" id="KW-0472">Membrane</keyword>
<reference evidence="3 4" key="1">
    <citation type="submission" date="2017-10" db="EMBL/GenBank/DDBJ databases">
        <title>Bacillus sp. nov., a halophilic bacterium isolated from a Keqin Lake.</title>
        <authorList>
            <person name="Wang H."/>
        </authorList>
    </citation>
    <scope>NUCLEOTIDE SEQUENCE [LARGE SCALE GENOMIC DNA]</scope>
    <source>
        <strain evidence="3 4">KCTC 13187</strain>
    </source>
</reference>
<keyword evidence="1" id="KW-0812">Transmembrane</keyword>
<feature type="transmembrane region" description="Helical" evidence="1">
    <location>
        <begin position="99"/>
        <end position="120"/>
    </location>
</feature>
<keyword evidence="1" id="KW-1133">Transmembrane helix</keyword>
<name>A0A3A9KKG0_9BACI</name>
<accession>A0A3A9KKG0</accession>
<feature type="transmembrane region" description="Helical" evidence="1">
    <location>
        <begin position="232"/>
        <end position="250"/>
    </location>
</feature>
<feature type="transmembrane region" description="Helical" evidence="1">
    <location>
        <begin position="67"/>
        <end position="87"/>
    </location>
</feature>
<evidence type="ECO:0000259" key="2">
    <source>
        <dbReference type="Pfam" id="PF04892"/>
    </source>
</evidence>
<gene>
    <name evidence="3" type="ORF">CR203_07330</name>
</gene>
<dbReference type="NCBIfam" id="NF037970">
    <property type="entry name" value="vanZ_1"/>
    <property type="match status" value="1"/>
</dbReference>
<evidence type="ECO:0000313" key="3">
    <source>
        <dbReference type="EMBL" id="RKL68285.1"/>
    </source>
</evidence>
<dbReference type="EMBL" id="PDOE01000002">
    <property type="protein sequence ID" value="RKL68285.1"/>
    <property type="molecule type" value="Genomic_DNA"/>
</dbReference>